<evidence type="ECO:0000256" key="1">
    <source>
        <dbReference type="ARBA" id="ARBA00004604"/>
    </source>
</evidence>
<dbReference type="InterPro" id="IPR039754">
    <property type="entry name" value="Esf1"/>
</dbReference>
<organism evidence="4 5">
    <name type="scientific">Rotaria magnacalcarata</name>
    <dbReference type="NCBI Taxonomy" id="392030"/>
    <lineage>
        <taxon>Eukaryota</taxon>
        <taxon>Metazoa</taxon>
        <taxon>Spiralia</taxon>
        <taxon>Gnathifera</taxon>
        <taxon>Rotifera</taxon>
        <taxon>Eurotatoria</taxon>
        <taxon>Bdelloidea</taxon>
        <taxon>Philodinida</taxon>
        <taxon>Philodinidae</taxon>
        <taxon>Rotaria</taxon>
    </lineage>
</organism>
<evidence type="ECO:0000313" key="4">
    <source>
        <dbReference type="EMBL" id="CAF5173712.1"/>
    </source>
</evidence>
<evidence type="ECO:0000313" key="5">
    <source>
        <dbReference type="Proteomes" id="UP000676336"/>
    </source>
</evidence>
<dbReference type="GO" id="GO:0006364">
    <property type="term" value="P:rRNA processing"/>
    <property type="evidence" value="ECO:0007669"/>
    <property type="project" value="InterPro"/>
</dbReference>
<gene>
    <name evidence="4" type="ORF">SMN809_LOCUS66721</name>
</gene>
<name>A0A8S3GZH8_9BILA</name>
<comment type="caution">
    <text evidence="4">The sequence shown here is derived from an EMBL/GenBank/DDBJ whole genome shotgun (WGS) entry which is preliminary data.</text>
</comment>
<dbReference type="PANTHER" id="PTHR12202:SF0">
    <property type="entry name" value="ESF1 HOMOLOG"/>
    <property type="match status" value="1"/>
</dbReference>
<dbReference type="InterPro" id="IPR012580">
    <property type="entry name" value="NUC153"/>
</dbReference>
<proteinExistence type="predicted"/>
<dbReference type="Proteomes" id="UP000676336">
    <property type="component" value="Unassembled WGS sequence"/>
</dbReference>
<dbReference type="GO" id="GO:0003723">
    <property type="term" value="F:RNA binding"/>
    <property type="evidence" value="ECO:0007669"/>
    <property type="project" value="TreeGrafter"/>
</dbReference>
<feature type="non-terminal residue" evidence="4">
    <location>
        <position position="1"/>
    </location>
</feature>
<evidence type="ECO:0000259" key="3">
    <source>
        <dbReference type="Pfam" id="PF08159"/>
    </source>
</evidence>
<comment type="subcellular location">
    <subcellularLocation>
        <location evidence="1">Nucleus</location>
        <location evidence="1">Nucleolus</location>
    </subcellularLocation>
</comment>
<dbReference type="AlphaFoldDB" id="A0A8S3GZH8"/>
<sequence length="81" mass="9376">KTNNDNFTLNLDDRRFQAVYSQPAFNIDQTDPHFKSTAGTQQLIDEKLKKRKFNSITSSSRTELDDDDIVVKLKRKSAKKD</sequence>
<protein>
    <recommendedName>
        <fullName evidence="3">NUC153 domain-containing protein</fullName>
    </recommendedName>
</protein>
<dbReference type="Pfam" id="PF08159">
    <property type="entry name" value="NUC153"/>
    <property type="match status" value="1"/>
</dbReference>
<dbReference type="PANTHER" id="PTHR12202">
    <property type="entry name" value="ESF1 HOMOLOG"/>
    <property type="match status" value="1"/>
</dbReference>
<feature type="domain" description="NUC153" evidence="3">
    <location>
        <begin position="13"/>
        <end position="40"/>
    </location>
</feature>
<evidence type="ECO:0000256" key="2">
    <source>
        <dbReference type="ARBA" id="ARBA00023242"/>
    </source>
</evidence>
<accession>A0A8S3GZH8</accession>
<keyword evidence="2" id="KW-0539">Nucleus</keyword>
<dbReference type="GO" id="GO:0005730">
    <property type="term" value="C:nucleolus"/>
    <property type="evidence" value="ECO:0007669"/>
    <property type="project" value="UniProtKB-SubCell"/>
</dbReference>
<reference evidence="4" key="1">
    <citation type="submission" date="2021-02" db="EMBL/GenBank/DDBJ databases">
        <authorList>
            <person name="Nowell W R."/>
        </authorList>
    </citation>
    <scope>NUCLEOTIDE SEQUENCE</scope>
</reference>
<dbReference type="EMBL" id="CAJOBI010313917">
    <property type="protein sequence ID" value="CAF5173712.1"/>
    <property type="molecule type" value="Genomic_DNA"/>
</dbReference>